<dbReference type="SUPFAM" id="SSF48264">
    <property type="entry name" value="Cytochrome P450"/>
    <property type="match status" value="1"/>
</dbReference>
<evidence type="ECO:0000256" key="8">
    <source>
        <dbReference type="ARBA" id="ARBA00023033"/>
    </source>
</evidence>
<feature type="binding site" description="axial binding residue" evidence="10">
    <location>
        <position position="448"/>
    </location>
    <ligand>
        <name>heme</name>
        <dbReference type="ChEBI" id="CHEBI:30413"/>
    </ligand>
    <ligandPart>
        <name>Fe</name>
        <dbReference type="ChEBI" id="CHEBI:18248"/>
    </ligandPart>
</feature>
<dbReference type="InterPro" id="IPR017972">
    <property type="entry name" value="Cyt_P450_CS"/>
</dbReference>
<keyword evidence="5 10" id="KW-0479">Metal-binding</keyword>
<keyword evidence="4 10" id="KW-0349">Heme</keyword>
<dbReference type="PANTHER" id="PTHR47943:SF9">
    <property type="entry name" value="CYTOCHROME P450"/>
    <property type="match status" value="1"/>
</dbReference>
<dbReference type="GO" id="GO:0004497">
    <property type="term" value="F:monooxygenase activity"/>
    <property type="evidence" value="ECO:0007669"/>
    <property type="project" value="UniProtKB-KW"/>
</dbReference>
<keyword evidence="8 11" id="KW-0503">Monooxygenase</keyword>
<evidence type="ECO:0000256" key="2">
    <source>
        <dbReference type="ARBA" id="ARBA00004370"/>
    </source>
</evidence>
<dbReference type="CDD" id="cd11072">
    <property type="entry name" value="CYP71-like"/>
    <property type="match status" value="1"/>
</dbReference>
<dbReference type="InterPro" id="IPR002401">
    <property type="entry name" value="Cyt_P450_E_grp-I"/>
</dbReference>
<evidence type="ECO:0000256" key="10">
    <source>
        <dbReference type="PIRSR" id="PIRSR602401-1"/>
    </source>
</evidence>
<dbReference type="PROSITE" id="PS00086">
    <property type="entry name" value="CYTOCHROME_P450"/>
    <property type="match status" value="1"/>
</dbReference>
<dbReference type="InterPro" id="IPR036396">
    <property type="entry name" value="Cyt_P450_sf"/>
</dbReference>
<evidence type="ECO:0000256" key="12">
    <source>
        <dbReference type="SAM" id="Phobius"/>
    </source>
</evidence>
<keyword evidence="12" id="KW-0812">Transmembrane</keyword>
<dbReference type="Pfam" id="PF00067">
    <property type="entry name" value="p450"/>
    <property type="match status" value="1"/>
</dbReference>
<keyword evidence="12" id="KW-1133">Transmembrane helix</keyword>
<dbReference type="GO" id="GO:0016705">
    <property type="term" value="F:oxidoreductase activity, acting on paired donors, with incorporation or reduction of molecular oxygen"/>
    <property type="evidence" value="ECO:0007669"/>
    <property type="project" value="InterPro"/>
</dbReference>
<dbReference type="EMBL" id="JAWXYG010000002">
    <property type="protein sequence ID" value="KAK4280822.1"/>
    <property type="molecule type" value="Genomic_DNA"/>
</dbReference>
<keyword evidence="14" id="KW-1185">Reference proteome</keyword>
<evidence type="ECO:0000256" key="6">
    <source>
        <dbReference type="ARBA" id="ARBA00023002"/>
    </source>
</evidence>
<dbReference type="InterPro" id="IPR001128">
    <property type="entry name" value="Cyt_P450"/>
</dbReference>
<evidence type="ECO:0000256" key="1">
    <source>
        <dbReference type="ARBA" id="ARBA00001971"/>
    </source>
</evidence>
<evidence type="ECO:0000256" key="3">
    <source>
        <dbReference type="ARBA" id="ARBA00010617"/>
    </source>
</evidence>
<evidence type="ECO:0000313" key="13">
    <source>
        <dbReference type="EMBL" id="KAK4280822.1"/>
    </source>
</evidence>
<keyword evidence="6 11" id="KW-0560">Oxidoreductase</keyword>
<dbReference type="PRINTS" id="PR00385">
    <property type="entry name" value="P450"/>
</dbReference>
<reference evidence="13" key="1">
    <citation type="submission" date="2023-10" db="EMBL/GenBank/DDBJ databases">
        <title>Chromosome-level genome of the transformable northern wattle, Acacia crassicarpa.</title>
        <authorList>
            <person name="Massaro I."/>
            <person name="Sinha N.R."/>
            <person name="Poethig S."/>
            <person name="Leichty A.R."/>
        </authorList>
    </citation>
    <scope>NUCLEOTIDE SEQUENCE</scope>
    <source>
        <strain evidence="13">Acra3RX</strain>
        <tissue evidence="13">Leaf</tissue>
    </source>
</reference>
<dbReference type="Gene3D" id="1.10.630.10">
    <property type="entry name" value="Cytochrome P450"/>
    <property type="match status" value="1"/>
</dbReference>
<dbReference type="GO" id="GO:0005506">
    <property type="term" value="F:iron ion binding"/>
    <property type="evidence" value="ECO:0007669"/>
    <property type="project" value="InterPro"/>
</dbReference>
<dbReference type="PANTHER" id="PTHR47943">
    <property type="entry name" value="CYTOCHROME P450 93A3-LIKE"/>
    <property type="match status" value="1"/>
</dbReference>
<evidence type="ECO:0000256" key="7">
    <source>
        <dbReference type="ARBA" id="ARBA00023004"/>
    </source>
</evidence>
<dbReference type="GO" id="GO:0016020">
    <property type="term" value="C:membrane"/>
    <property type="evidence" value="ECO:0007669"/>
    <property type="project" value="UniProtKB-SubCell"/>
</dbReference>
<sequence>MLPPLLPSHPFLLLAAFLFFTGSFLLLLHLKPTQGRRKQPPGPPGWPVIGNLHLLGTLPHRSLQSLAKRYGPIMSLRLGQVPAVVLSSPEAAEPFLKTHDVVFASRPKTEASEVLSYGSKGMAFSEYGPYWRNVRKLLTLQLLSASKVEMFSPIRREELVEAVEAIKKSAAAREVVDVSENVGEVIEGMIYRMILGRKRDDRFDVKRIVQETLTLAGAFNIVDFLPFLRPFDIQGIRKRIVKNSKEVDEMLETFIEEHQEAQAVLQKKEHKDIVDILLSCLQDSHHDEHNPVKDRTNIKALLLDLLAGAIDTSVNVTLWVFSELLKNPRVMKKLQHELENIVGKTRLVDEVDLPRLTYLDMVIKETFRLHPVAPLLLPRVSTEDITVNGYHIRNKSRVIVNVWAIGRDPKVWSDNVEAFYPERFVNSNVDLRGKDFQLIPFGSGRRGCPGMQLGLIAVKFVIAQLMHCFKWELPSGISPDELDMAENFGLLLPRASHLLALPSYCLAVNET</sequence>
<gene>
    <name evidence="13" type="ORF">QN277_012393</name>
</gene>
<proteinExistence type="inferred from homology"/>
<evidence type="ECO:0000256" key="5">
    <source>
        <dbReference type="ARBA" id="ARBA00022723"/>
    </source>
</evidence>
<protein>
    <recommendedName>
        <fullName evidence="15">Cytochrome P450</fullName>
    </recommendedName>
</protein>
<comment type="caution">
    <text evidence="13">The sequence shown here is derived from an EMBL/GenBank/DDBJ whole genome shotgun (WGS) entry which is preliminary data.</text>
</comment>
<comment type="subcellular location">
    <subcellularLocation>
        <location evidence="2">Membrane</location>
    </subcellularLocation>
</comment>
<keyword evidence="7 10" id="KW-0408">Iron</keyword>
<dbReference type="AlphaFoldDB" id="A0AAE1N0Y3"/>
<feature type="transmembrane region" description="Helical" evidence="12">
    <location>
        <begin position="12"/>
        <end position="30"/>
    </location>
</feature>
<keyword evidence="9 12" id="KW-0472">Membrane</keyword>
<organism evidence="13 14">
    <name type="scientific">Acacia crassicarpa</name>
    <name type="common">northern wattle</name>
    <dbReference type="NCBI Taxonomy" id="499986"/>
    <lineage>
        <taxon>Eukaryota</taxon>
        <taxon>Viridiplantae</taxon>
        <taxon>Streptophyta</taxon>
        <taxon>Embryophyta</taxon>
        <taxon>Tracheophyta</taxon>
        <taxon>Spermatophyta</taxon>
        <taxon>Magnoliopsida</taxon>
        <taxon>eudicotyledons</taxon>
        <taxon>Gunneridae</taxon>
        <taxon>Pentapetalae</taxon>
        <taxon>rosids</taxon>
        <taxon>fabids</taxon>
        <taxon>Fabales</taxon>
        <taxon>Fabaceae</taxon>
        <taxon>Caesalpinioideae</taxon>
        <taxon>mimosoid clade</taxon>
        <taxon>Acacieae</taxon>
        <taxon>Acacia</taxon>
    </lineage>
</organism>
<evidence type="ECO:0000256" key="11">
    <source>
        <dbReference type="RuleBase" id="RU000461"/>
    </source>
</evidence>
<evidence type="ECO:0000313" key="14">
    <source>
        <dbReference type="Proteomes" id="UP001293593"/>
    </source>
</evidence>
<comment type="cofactor">
    <cofactor evidence="1 10">
        <name>heme</name>
        <dbReference type="ChEBI" id="CHEBI:30413"/>
    </cofactor>
</comment>
<accession>A0AAE1N0Y3</accession>
<dbReference type="GO" id="GO:0020037">
    <property type="term" value="F:heme binding"/>
    <property type="evidence" value="ECO:0007669"/>
    <property type="project" value="InterPro"/>
</dbReference>
<dbReference type="FunFam" id="1.10.630.10:FF:000011">
    <property type="entry name" value="Cytochrome P450 83B1"/>
    <property type="match status" value="1"/>
</dbReference>
<name>A0AAE1N0Y3_9FABA</name>
<evidence type="ECO:0000256" key="9">
    <source>
        <dbReference type="ARBA" id="ARBA00023136"/>
    </source>
</evidence>
<dbReference type="Proteomes" id="UP001293593">
    <property type="component" value="Unassembled WGS sequence"/>
</dbReference>
<evidence type="ECO:0000256" key="4">
    <source>
        <dbReference type="ARBA" id="ARBA00022617"/>
    </source>
</evidence>
<dbReference type="PRINTS" id="PR00463">
    <property type="entry name" value="EP450I"/>
</dbReference>
<evidence type="ECO:0008006" key="15">
    <source>
        <dbReference type="Google" id="ProtNLM"/>
    </source>
</evidence>
<comment type="similarity">
    <text evidence="3 11">Belongs to the cytochrome P450 family.</text>
</comment>